<protein>
    <submittedName>
        <fullName evidence="3">Uncharacterized protein</fullName>
    </submittedName>
</protein>
<keyword evidence="2" id="KW-0732">Signal</keyword>
<feature type="chain" id="PRO_5035990726" evidence="2">
    <location>
        <begin position="23"/>
        <end position="597"/>
    </location>
</feature>
<name>A0A0G4IRL2_PLABS</name>
<reference evidence="3 5" key="1">
    <citation type="submission" date="2015-02" db="EMBL/GenBank/DDBJ databases">
        <authorList>
            <person name="Chooi Y.-H."/>
        </authorList>
    </citation>
    <scope>NUCLEOTIDE SEQUENCE [LARGE SCALE GENOMIC DNA]</scope>
    <source>
        <strain evidence="3">E3</strain>
    </source>
</reference>
<dbReference type="PROSITE" id="PS51257">
    <property type="entry name" value="PROKAR_LIPOPROTEIN"/>
    <property type="match status" value="1"/>
</dbReference>
<evidence type="ECO:0000313" key="5">
    <source>
        <dbReference type="Proteomes" id="UP000039324"/>
    </source>
</evidence>
<geneLocation type="mitochondrion" evidence="4"/>
<keyword evidence="4" id="KW-0496">Mitochondrion</keyword>
<feature type="coiled-coil region" evidence="1">
    <location>
        <begin position="241"/>
        <end position="289"/>
    </location>
</feature>
<feature type="coiled-coil region" evidence="1">
    <location>
        <begin position="404"/>
        <end position="438"/>
    </location>
</feature>
<evidence type="ECO:0000256" key="2">
    <source>
        <dbReference type="SAM" id="SignalP"/>
    </source>
</evidence>
<organism evidence="3 5">
    <name type="scientific">Plasmodiophora brassicae</name>
    <name type="common">Clubroot disease agent</name>
    <dbReference type="NCBI Taxonomy" id="37360"/>
    <lineage>
        <taxon>Eukaryota</taxon>
        <taxon>Sar</taxon>
        <taxon>Rhizaria</taxon>
        <taxon>Endomyxa</taxon>
        <taxon>Phytomyxea</taxon>
        <taxon>Plasmodiophorida</taxon>
        <taxon>Plasmodiophoridae</taxon>
        <taxon>Plasmodiophora</taxon>
    </lineage>
</organism>
<dbReference type="EMBL" id="CDSF01000080">
    <property type="protein sequence ID" value="CEO97832.1"/>
    <property type="molecule type" value="Genomic_DNA"/>
</dbReference>
<sequence length="597" mass="67227">MLRAGVLLAAGMLVAACRSAGGVQTATWTLASRRHPDQELWIIRRIEFWKASEELGDERVLWRAAYHSGSGHRLTAGDNDKPTHIYRPSRRGEFWVRFEFDASADDGPVPFNSIRISQVAWGSPATQVVLSFAYNHCEHVVHESFSLRGSGPTDIPVKIHDLLDSYVARCQTDDGTPKATCHAVVSRRRLLTILLGRETHQEQACLGTTTRLPKRFAGKRGGSWILAHLLEVARTERAHGTHQLEEQIRLLNTQLRAVTLECELLRVNRTRKEQEIETLKRKLATVDGERISLLQNITRRAHEVTSLNRTVAKSEREHAHLLESATRREQSTITNLDCDAQSPDHQRANHLMNAAPPLVGTRQPGITSRAAEPEGGARQVRETEYLKLILATANAERTRLQLSTTRQAREITALNRTLATLERERIRLQDQAAHREQTTTNVSRNLQALVYERERHMADAGRNAEHLTTRSPNPVDGQVDDTGQAVAYQQREVHRMLMRSELFLVAICHALASRAQKPEWTSIHVKKRVTVYDPVRHPQRLQCLYGIPAKHNRYSNHKSTSYLSTNGQSLQSPLPPSSSCWWSPLSLSGLAAVHVAL</sequence>
<keyword evidence="5" id="KW-1185">Reference proteome</keyword>
<dbReference type="AlphaFoldDB" id="A0A0G4IRL2"/>
<gene>
    <name evidence="3" type="ORF">PBRA_005946</name>
    <name evidence="4" type="ORF">PLBR_LOCUS5597</name>
</gene>
<keyword evidence="1" id="KW-0175">Coiled coil</keyword>
<feature type="signal peptide" evidence="2">
    <location>
        <begin position="1"/>
        <end position="22"/>
    </location>
</feature>
<dbReference type="Proteomes" id="UP000290189">
    <property type="component" value="Unassembled WGS sequence"/>
</dbReference>
<accession>A0A0G4IRL2</accession>
<dbReference type="EMBL" id="OVEO01000009">
    <property type="protein sequence ID" value="SPQ98382.1"/>
    <property type="molecule type" value="Genomic_DNA"/>
</dbReference>
<dbReference type="Proteomes" id="UP000039324">
    <property type="component" value="Unassembled WGS sequence"/>
</dbReference>
<evidence type="ECO:0000313" key="6">
    <source>
        <dbReference type="Proteomes" id="UP000290189"/>
    </source>
</evidence>
<evidence type="ECO:0000313" key="4">
    <source>
        <dbReference type="EMBL" id="SPQ98382.1"/>
    </source>
</evidence>
<evidence type="ECO:0000313" key="3">
    <source>
        <dbReference type="EMBL" id="CEO97832.1"/>
    </source>
</evidence>
<proteinExistence type="predicted"/>
<reference evidence="4 6" key="2">
    <citation type="submission" date="2018-03" db="EMBL/GenBank/DDBJ databases">
        <authorList>
            <person name="Fogelqvist J."/>
        </authorList>
    </citation>
    <scope>NUCLEOTIDE SEQUENCE [LARGE SCALE GENOMIC DNA]</scope>
</reference>
<evidence type="ECO:0000256" key="1">
    <source>
        <dbReference type="SAM" id="Coils"/>
    </source>
</evidence>